<accession>A0A139WMA0</accession>
<evidence type="ECO:0000259" key="9">
    <source>
        <dbReference type="Pfam" id="PF11470"/>
    </source>
</evidence>
<keyword evidence="6" id="KW-0804">Transcription</keyword>
<protein>
    <submittedName>
        <fullName evidence="11">WD repeat-containing protein 75-like Protein</fullName>
    </submittedName>
</protein>
<dbReference type="GO" id="GO:0045943">
    <property type="term" value="P:positive regulation of transcription by RNA polymerase I"/>
    <property type="evidence" value="ECO:0000318"/>
    <property type="project" value="GO_Central"/>
</dbReference>
<dbReference type="CDD" id="cd16105">
    <property type="entry name" value="Ubl_ASPSCR1_like"/>
    <property type="match status" value="1"/>
</dbReference>
<comment type="subcellular location">
    <subcellularLocation>
        <location evidence="1">Nucleus</location>
        <location evidence="1">Nucleolus</location>
    </subcellularLocation>
</comment>
<dbReference type="SUPFAM" id="SSF50969">
    <property type="entry name" value="YVTN repeat-like/Quinoprotein amine dehydrogenase"/>
    <property type="match status" value="1"/>
</dbReference>
<dbReference type="SUPFAM" id="SSF50978">
    <property type="entry name" value="WD40 repeat-like"/>
    <property type="match status" value="2"/>
</dbReference>
<keyword evidence="4 8" id="KW-0853">WD repeat</keyword>
<dbReference type="SMART" id="SM00320">
    <property type="entry name" value="WD40"/>
    <property type="match status" value="6"/>
</dbReference>
<keyword evidence="12" id="KW-1185">Reference proteome</keyword>
<dbReference type="InterPro" id="IPR053826">
    <property type="entry name" value="WDR75"/>
</dbReference>
<dbReference type="InterPro" id="IPR036322">
    <property type="entry name" value="WD40_repeat_dom_sf"/>
</dbReference>
<keyword evidence="7" id="KW-0539">Nucleus</keyword>
<dbReference type="GO" id="GO:0003723">
    <property type="term" value="F:RNA binding"/>
    <property type="evidence" value="ECO:0000318"/>
    <property type="project" value="GO_Central"/>
</dbReference>
<dbReference type="STRING" id="7070.A0A139WMA0"/>
<dbReference type="PANTHER" id="PTHR44215:SF1">
    <property type="entry name" value="WD REPEAT-CONTAINING PROTEIN 75"/>
    <property type="match status" value="1"/>
</dbReference>
<dbReference type="InterPro" id="IPR011044">
    <property type="entry name" value="Quino_amine_DH_bsu"/>
</dbReference>
<dbReference type="GO" id="GO:0006364">
    <property type="term" value="P:rRNA processing"/>
    <property type="evidence" value="ECO:0007669"/>
    <property type="project" value="UniProtKB-KW"/>
</dbReference>
<dbReference type="FunFam" id="3.10.20.90:FF:000204">
    <property type="entry name" value="tether containing UBX domain for GLUT4"/>
    <property type="match status" value="1"/>
</dbReference>
<feature type="domain" description="WD repeat-containing protein 75 second beta-propeller" evidence="10">
    <location>
        <begin position="420"/>
        <end position="740"/>
    </location>
</feature>
<dbReference type="Pfam" id="PF23869">
    <property type="entry name" value="Beta-prop_WDR75_1st"/>
    <property type="match status" value="1"/>
</dbReference>
<evidence type="ECO:0000256" key="2">
    <source>
        <dbReference type="ARBA" id="ARBA00022517"/>
    </source>
</evidence>
<keyword evidence="5" id="KW-0677">Repeat</keyword>
<gene>
    <name evidence="11" type="primary">AUGUSTUS-3.0.2_32305</name>
    <name evidence="11" type="ORF">TcasGA2_TC032305</name>
</gene>
<evidence type="ECO:0000256" key="1">
    <source>
        <dbReference type="ARBA" id="ARBA00004604"/>
    </source>
</evidence>
<dbReference type="Gene3D" id="3.10.20.90">
    <property type="entry name" value="Phosphatidylinositol 3-kinase Catalytic Subunit, Chain A, domain 1"/>
    <property type="match status" value="1"/>
</dbReference>
<dbReference type="Pfam" id="PF23769">
    <property type="entry name" value="Beta-prop_WDR75_2nd"/>
    <property type="match status" value="1"/>
</dbReference>
<sequence length="828" mass="93234">MSCSTVSVLAPNGRRQTVKCTANTTIMQIIEEVCRKQGFKPEDYDIKHHNKVLDTTISFRFSGLPNNAQLELATATKARTDSEFLTCVVLTFKKLEKIMDIQVNFRAGGSFVELPPKFSSDSGNIYVAWKNEILGYSSKTGAQFVQFKGIKDRIVGFGVHYLDSYECVTACSSSGEVITWKVVTYFKLLNKKLGKKNVVTFHIVPSETNELKALISHKEKNIFSFSVFDLMTDTNTSCGLTLGPHLYHVDVATEYFAVVQKSSLNVVPFKDALKTYTFCMEKPRQFTCVACHPLNEVILTGDNTGRVLMWQKFLTTKPTKAVFHWHTLPVKCIGFSATGTCFYSGGDESVLVKWQLDNHFEKKFLPRLPSTIAQISVSPNNIFVAISTDDNAVRIVDSRLDNVSLIQHLVIGDSLESGIVVDSKSRALVMNGNVGHIQFYSPCDNSLLYNVDVVGQNKISNERSCNIENTKVSKIAISKNSSWMATIENRKDPEYSSELRLKFWNFDPNIQNYKLNTCVEDPHLNHVNAVSFQPTDNMDELKLVTVGGDKKFKVWYLSETETVNSKSQIWRCLCVGFYHDLDCKSLSFSIDGSLLAVSFNNIVTTWQPDSCNLKCALVHSGHKEEINQIEFGNSNQCHLIVAASNGRLSVWNLLTLTMIWTVPVHVSVLTADTVTTNMAVITKDNRIYVFTPISPEPVFSSDKLLKTYSRISAAVFVPSKYSNDVKLRWYQRSPIFFIDSKRQLHCLGGEIENAETPTVDEISNSLFSMTIPQSKVDKNRSKEPIKHLYQKDPGQKNLKKYLESPIQTMIPIRIMCGSLLRSMIVQKQ</sequence>
<evidence type="ECO:0000256" key="4">
    <source>
        <dbReference type="ARBA" id="ARBA00022574"/>
    </source>
</evidence>
<feature type="domain" description="TUG ubiquitin-like" evidence="9">
    <location>
        <begin position="10"/>
        <end position="72"/>
    </location>
</feature>
<dbReference type="FunCoup" id="A0A139WMA0">
    <property type="interactions" value="781"/>
</dbReference>
<dbReference type="GO" id="GO:2000234">
    <property type="term" value="P:positive regulation of rRNA processing"/>
    <property type="evidence" value="ECO:0000318"/>
    <property type="project" value="GO_Central"/>
</dbReference>
<keyword evidence="2" id="KW-0690">Ribosome biogenesis</keyword>
<evidence type="ECO:0000256" key="3">
    <source>
        <dbReference type="ARBA" id="ARBA00022552"/>
    </source>
</evidence>
<dbReference type="Gene3D" id="2.130.10.10">
    <property type="entry name" value="YVTN repeat-like/Quinoprotein amine dehydrogenase"/>
    <property type="match status" value="2"/>
</dbReference>
<dbReference type="InParanoid" id="A0A139WMA0"/>
<keyword evidence="3" id="KW-0698">rRNA processing</keyword>
<dbReference type="InterPro" id="IPR057644">
    <property type="entry name" value="Beta-prop_WDR75_2nd"/>
</dbReference>
<dbReference type="Pfam" id="PF11470">
    <property type="entry name" value="TUG-UBL1"/>
    <property type="match status" value="1"/>
</dbReference>
<dbReference type="InterPro" id="IPR029071">
    <property type="entry name" value="Ubiquitin-like_domsf"/>
</dbReference>
<proteinExistence type="predicted"/>
<evidence type="ECO:0000256" key="5">
    <source>
        <dbReference type="ARBA" id="ARBA00022737"/>
    </source>
</evidence>
<feature type="repeat" description="WD" evidence="8">
    <location>
        <begin position="619"/>
        <end position="661"/>
    </location>
</feature>
<dbReference type="GO" id="GO:0032040">
    <property type="term" value="C:small-subunit processome"/>
    <property type="evidence" value="ECO:0007669"/>
    <property type="project" value="InterPro"/>
</dbReference>
<dbReference type="InterPro" id="IPR001680">
    <property type="entry name" value="WD40_rpt"/>
</dbReference>
<evidence type="ECO:0000256" key="7">
    <source>
        <dbReference type="ARBA" id="ARBA00023242"/>
    </source>
</evidence>
<name>A0A139WMA0_TRICA</name>
<dbReference type="EMBL" id="KQ971318">
    <property type="protein sequence ID" value="KYB28971.1"/>
    <property type="molecule type" value="Genomic_DNA"/>
</dbReference>
<evidence type="ECO:0000313" key="11">
    <source>
        <dbReference type="EMBL" id="KYB28971.1"/>
    </source>
</evidence>
<evidence type="ECO:0000256" key="6">
    <source>
        <dbReference type="ARBA" id="ARBA00023163"/>
    </source>
</evidence>
<dbReference type="AlphaFoldDB" id="A0A139WMA0"/>
<evidence type="ECO:0000313" key="12">
    <source>
        <dbReference type="Proteomes" id="UP000007266"/>
    </source>
</evidence>
<dbReference type="PROSITE" id="PS50082">
    <property type="entry name" value="WD_REPEATS_2"/>
    <property type="match status" value="2"/>
</dbReference>
<evidence type="ECO:0000259" key="10">
    <source>
        <dbReference type="Pfam" id="PF23769"/>
    </source>
</evidence>
<organism evidence="11 12">
    <name type="scientific">Tribolium castaneum</name>
    <name type="common">Red flour beetle</name>
    <dbReference type="NCBI Taxonomy" id="7070"/>
    <lineage>
        <taxon>Eukaryota</taxon>
        <taxon>Metazoa</taxon>
        <taxon>Ecdysozoa</taxon>
        <taxon>Arthropoda</taxon>
        <taxon>Hexapoda</taxon>
        <taxon>Insecta</taxon>
        <taxon>Pterygota</taxon>
        <taxon>Neoptera</taxon>
        <taxon>Endopterygota</taxon>
        <taxon>Coleoptera</taxon>
        <taxon>Polyphaga</taxon>
        <taxon>Cucujiformia</taxon>
        <taxon>Tenebrionidae</taxon>
        <taxon>Tenebrionidae incertae sedis</taxon>
        <taxon>Tribolium</taxon>
    </lineage>
</organism>
<dbReference type="Proteomes" id="UP000007266">
    <property type="component" value="Linkage group 3"/>
</dbReference>
<dbReference type="InterPro" id="IPR015943">
    <property type="entry name" value="WD40/YVTN_repeat-like_dom_sf"/>
</dbReference>
<reference evidence="11 12" key="2">
    <citation type="journal article" date="2010" name="Nucleic Acids Res.">
        <title>BeetleBase in 2010: revisions to provide comprehensive genomic information for Tribolium castaneum.</title>
        <authorList>
            <person name="Kim H.S."/>
            <person name="Murphy T."/>
            <person name="Xia J."/>
            <person name="Caragea D."/>
            <person name="Park Y."/>
            <person name="Beeman R.W."/>
            <person name="Lorenzen M.D."/>
            <person name="Butcher S."/>
            <person name="Manak J.R."/>
            <person name="Brown S.J."/>
        </authorList>
    </citation>
    <scope>GENOME REANNOTATION</scope>
    <source>
        <strain evidence="11 12">Georgia GA2</strain>
    </source>
</reference>
<feature type="repeat" description="WD" evidence="8">
    <location>
        <begin position="520"/>
        <end position="565"/>
    </location>
</feature>
<reference evidence="11 12" key="1">
    <citation type="journal article" date="2008" name="Nature">
        <title>The genome of the model beetle and pest Tribolium castaneum.</title>
        <authorList>
            <consortium name="Tribolium Genome Sequencing Consortium"/>
            <person name="Richards S."/>
            <person name="Gibbs R.A."/>
            <person name="Weinstock G.M."/>
            <person name="Brown S.J."/>
            <person name="Denell R."/>
            <person name="Beeman R.W."/>
            <person name="Gibbs R."/>
            <person name="Beeman R.W."/>
            <person name="Brown S.J."/>
            <person name="Bucher G."/>
            <person name="Friedrich M."/>
            <person name="Grimmelikhuijzen C.J."/>
            <person name="Klingler M."/>
            <person name="Lorenzen M."/>
            <person name="Richards S."/>
            <person name="Roth S."/>
            <person name="Schroder R."/>
            <person name="Tautz D."/>
            <person name="Zdobnov E.M."/>
            <person name="Muzny D."/>
            <person name="Gibbs R.A."/>
            <person name="Weinstock G.M."/>
            <person name="Attaway T."/>
            <person name="Bell S."/>
            <person name="Buhay C.J."/>
            <person name="Chandrabose M.N."/>
            <person name="Chavez D."/>
            <person name="Clerk-Blankenburg K.P."/>
            <person name="Cree A."/>
            <person name="Dao M."/>
            <person name="Davis C."/>
            <person name="Chacko J."/>
            <person name="Dinh H."/>
            <person name="Dugan-Rocha S."/>
            <person name="Fowler G."/>
            <person name="Garner T.T."/>
            <person name="Garnes J."/>
            <person name="Gnirke A."/>
            <person name="Hawes A."/>
            <person name="Hernandez J."/>
            <person name="Hines S."/>
            <person name="Holder M."/>
            <person name="Hume J."/>
            <person name="Jhangiani S.N."/>
            <person name="Joshi V."/>
            <person name="Khan Z.M."/>
            <person name="Jackson L."/>
            <person name="Kovar C."/>
            <person name="Kowis A."/>
            <person name="Lee S."/>
            <person name="Lewis L.R."/>
            <person name="Margolis J."/>
            <person name="Morgan M."/>
            <person name="Nazareth L.V."/>
            <person name="Nguyen N."/>
            <person name="Okwuonu G."/>
            <person name="Parker D."/>
            <person name="Richards S."/>
            <person name="Ruiz S.J."/>
            <person name="Santibanez J."/>
            <person name="Savard J."/>
            <person name="Scherer S.E."/>
            <person name="Schneider B."/>
            <person name="Sodergren E."/>
            <person name="Tautz D."/>
            <person name="Vattahil S."/>
            <person name="Villasana D."/>
            <person name="White C.S."/>
            <person name="Wright R."/>
            <person name="Park Y."/>
            <person name="Beeman R.W."/>
            <person name="Lord J."/>
            <person name="Oppert B."/>
            <person name="Lorenzen M."/>
            <person name="Brown S."/>
            <person name="Wang L."/>
            <person name="Savard J."/>
            <person name="Tautz D."/>
            <person name="Richards S."/>
            <person name="Weinstock G."/>
            <person name="Gibbs R.A."/>
            <person name="Liu Y."/>
            <person name="Worley K."/>
            <person name="Weinstock G."/>
            <person name="Elsik C.G."/>
            <person name="Reese J.T."/>
            <person name="Elhaik E."/>
            <person name="Landan G."/>
            <person name="Graur D."/>
            <person name="Arensburger P."/>
            <person name="Atkinson P."/>
            <person name="Beeman R.W."/>
            <person name="Beidler J."/>
            <person name="Brown S.J."/>
            <person name="Demuth J.P."/>
            <person name="Drury D.W."/>
            <person name="Du Y.Z."/>
            <person name="Fujiwara H."/>
            <person name="Lorenzen M."/>
            <person name="Maselli V."/>
            <person name="Osanai M."/>
            <person name="Park Y."/>
            <person name="Robertson H.M."/>
            <person name="Tu Z."/>
            <person name="Wang J.J."/>
            <person name="Wang S."/>
            <person name="Richards S."/>
            <person name="Song H."/>
            <person name="Zhang L."/>
            <person name="Sodergren E."/>
            <person name="Werner D."/>
            <person name="Stanke M."/>
            <person name="Morgenstern B."/>
            <person name="Solovyev V."/>
            <person name="Kosarev P."/>
            <person name="Brown G."/>
            <person name="Chen H.C."/>
            <person name="Ermolaeva O."/>
            <person name="Hlavina W."/>
            <person name="Kapustin Y."/>
            <person name="Kiryutin B."/>
            <person name="Kitts P."/>
            <person name="Maglott D."/>
            <person name="Pruitt K."/>
            <person name="Sapojnikov V."/>
            <person name="Souvorov A."/>
            <person name="Mackey A.J."/>
            <person name="Waterhouse R.M."/>
            <person name="Wyder S."/>
            <person name="Zdobnov E.M."/>
            <person name="Zdobnov E.M."/>
            <person name="Wyder S."/>
            <person name="Kriventseva E.V."/>
            <person name="Kadowaki T."/>
            <person name="Bork P."/>
            <person name="Aranda M."/>
            <person name="Bao R."/>
            <person name="Beermann A."/>
            <person name="Berns N."/>
            <person name="Bolognesi R."/>
            <person name="Bonneton F."/>
            <person name="Bopp D."/>
            <person name="Brown S.J."/>
            <person name="Bucher G."/>
            <person name="Butts T."/>
            <person name="Chaumot A."/>
            <person name="Denell R.E."/>
            <person name="Ferrier D.E."/>
            <person name="Friedrich M."/>
            <person name="Gordon C.M."/>
            <person name="Jindra M."/>
            <person name="Klingler M."/>
            <person name="Lan Q."/>
            <person name="Lattorff H.M."/>
            <person name="Laudet V."/>
            <person name="von Levetsow C."/>
            <person name="Liu Z."/>
            <person name="Lutz R."/>
            <person name="Lynch J.A."/>
            <person name="da Fonseca R.N."/>
            <person name="Posnien N."/>
            <person name="Reuter R."/>
            <person name="Roth S."/>
            <person name="Savard J."/>
            <person name="Schinko J.B."/>
            <person name="Schmitt C."/>
            <person name="Schoppmeier M."/>
            <person name="Schroder R."/>
            <person name="Shippy T.D."/>
            <person name="Simonnet F."/>
            <person name="Marques-Souza H."/>
            <person name="Tautz D."/>
            <person name="Tomoyasu Y."/>
            <person name="Trauner J."/>
            <person name="Van der Zee M."/>
            <person name="Vervoort M."/>
            <person name="Wittkopp N."/>
            <person name="Wimmer E.A."/>
            <person name="Yang X."/>
            <person name="Jones A.K."/>
            <person name="Sattelle D.B."/>
            <person name="Ebert P.R."/>
            <person name="Nelson D."/>
            <person name="Scott J.G."/>
            <person name="Beeman R.W."/>
            <person name="Muthukrishnan S."/>
            <person name="Kramer K.J."/>
            <person name="Arakane Y."/>
            <person name="Beeman R.W."/>
            <person name="Zhu Q."/>
            <person name="Hogenkamp D."/>
            <person name="Dixit R."/>
            <person name="Oppert B."/>
            <person name="Jiang H."/>
            <person name="Zou Z."/>
            <person name="Marshall J."/>
            <person name="Elpidina E."/>
            <person name="Vinokurov K."/>
            <person name="Oppert C."/>
            <person name="Zou Z."/>
            <person name="Evans J."/>
            <person name="Lu Z."/>
            <person name="Zhao P."/>
            <person name="Sumathipala N."/>
            <person name="Altincicek B."/>
            <person name="Vilcinskas A."/>
            <person name="Williams M."/>
            <person name="Hultmark D."/>
            <person name="Hetru C."/>
            <person name="Jiang H."/>
            <person name="Grimmelikhuijzen C.J."/>
            <person name="Hauser F."/>
            <person name="Cazzamali G."/>
            <person name="Williamson M."/>
            <person name="Park Y."/>
            <person name="Li B."/>
            <person name="Tanaka Y."/>
            <person name="Predel R."/>
            <person name="Neupert S."/>
            <person name="Schachtner J."/>
            <person name="Verleyen P."/>
            <person name="Raible F."/>
            <person name="Bork P."/>
            <person name="Friedrich M."/>
            <person name="Walden K.K."/>
            <person name="Robertson H.M."/>
            <person name="Angeli S."/>
            <person name="Foret S."/>
            <person name="Bucher G."/>
            <person name="Schuetz S."/>
            <person name="Maleszka R."/>
            <person name="Wimmer E.A."/>
            <person name="Beeman R.W."/>
            <person name="Lorenzen M."/>
            <person name="Tomoyasu Y."/>
            <person name="Miller S.C."/>
            <person name="Grossmann D."/>
            <person name="Bucher G."/>
        </authorList>
    </citation>
    <scope>NUCLEOTIDE SEQUENCE [LARGE SCALE GENOMIC DNA]</scope>
    <source>
        <strain evidence="11 12">Georgia GA2</strain>
    </source>
</reference>
<dbReference type="eggNOG" id="KOG1963">
    <property type="taxonomic scope" value="Eukaryota"/>
</dbReference>
<dbReference type="GO" id="GO:0005730">
    <property type="term" value="C:nucleolus"/>
    <property type="evidence" value="ECO:0000318"/>
    <property type="project" value="GO_Central"/>
</dbReference>
<dbReference type="OMA" id="MPIASGD"/>
<dbReference type="InterPro" id="IPR021569">
    <property type="entry name" value="TUG-UBL1"/>
</dbReference>
<dbReference type="SUPFAM" id="SSF54236">
    <property type="entry name" value="Ubiquitin-like"/>
    <property type="match status" value="1"/>
</dbReference>
<evidence type="ECO:0000256" key="8">
    <source>
        <dbReference type="PROSITE-ProRule" id="PRU00221"/>
    </source>
</evidence>
<dbReference type="PANTHER" id="PTHR44215">
    <property type="entry name" value="WD REPEAT-CONTAINING PROTEIN 75"/>
    <property type="match status" value="1"/>
</dbReference>